<dbReference type="EMBL" id="BAABGL010000008">
    <property type="protein sequence ID" value="GAA4389799.1"/>
    <property type="molecule type" value="Genomic_DNA"/>
</dbReference>
<keyword evidence="8" id="KW-0133">Cell shape</keyword>
<evidence type="ECO:0000256" key="17">
    <source>
        <dbReference type="ARBA" id="ARBA00041185"/>
    </source>
</evidence>
<keyword evidence="13" id="KW-0961">Cell wall biogenesis/degradation</keyword>
<keyword evidence="6" id="KW-0808">Transferase</keyword>
<keyword evidence="10 23" id="KW-1133">Transmembrane helix</keyword>
<protein>
    <recommendedName>
        <fullName evidence="17">Probable peptidoglycan glycosyltransferase FtsW</fullName>
        <ecNumber evidence="19">2.4.99.28</ecNumber>
    </recommendedName>
    <alternativeName>
        <fullName evidence="18">Cell division protein FtsW</fullName>
    </alternativeName>
    <alternativeName>
        <fullName evidence="15">Cell wall polymerase</fullName>
    </alternativeName>
    <alternativeName>
        <fullName evidence="14">Peptidoglycan polymerase</fullName>
    </alternativeName>
</protein>
<evidence type="ECO:0000256" key="9">
    <source>
        <dbReference type="ARBA" id="ARBA00022984"/>
    </source>
</evidence>
<evidence type="ECO:0000256" key="1">
    <source>
        <dbReference type="ARBA" id="ARBA00004651"/>
    </source>
</evidence>
<comment type="pathway">
    <text evidence="2">Cell wall biogenesis; peptidoglycan biosynthesis.</text>
</comment>
<keyword evidence="7 23" id="KW-0812">Transmembrane</keyword>
<keyword evidence="3" id="KW-1003">Cell membrane</keyword>
<feature type="transmembrane region" description="Helical" evidence="23">
    <location>
        <begin position="88"/>
        <end position="106"/>
    </location>
</feature>
<comment type="catalytic activity">
    <reaction evidence="20">
        <text>[GlcNAc-(1-&gt;4)-Mur2Ac(oyl-L-Ala-gamma-D-Glu-L-Lys-D-Ala-D-Ala)](n)-di-trans,octa-cis-undecaprenyl diphosphate + beta-D-GlcNAc-(1-&gt;4)-Mur2Ac(oyl-L-Ala-gamma-D-Glu-L-Lys-D-Ala-D-Ala)-di-trans,octa-cis-undecaprenyl diphosphate = [GlcNAc-(1-&gt;4)-Mur2Ac(oyl-L-Ala-gamma-D-Glu-L-Lys-D-Ala-D-Ala)](n+1)-di-trans,octa-cis-undecaprenyl diphosphate + di-trans,octa-cis-undecaprenyl diphosphate + H(+)</text>
        <dbReference type="Rhea" id="RHEA:23708"/>
        <dbReference type="Rhea" id="RHEA-COMP:9602"/>
        <dbReference type="Rhea" id="RHEA-COMP:9603"/>
        <dbReference type="ChEBI" id="CHEBI:15378"/>
        <dbReference type="ChEBI" id="CHEBI:58405"/>
        <dbReference type="ChEBI" id="CHEBI:60033"/>
        <dbReference type="ChEBI" id="CHEBI:78435"/>
        <dbReference type="EC" id="2.4.99.28"/>
    </reaction>
</comment>
<dbReference type="InterPro" id="IPR018365">
    <property type="entry name" value="Cell_cycle_FtsW-rel_CS"/>
</dbReference>
<evidence type="ECO:0000313" key="24">
    <source>
        <dbReference type="EMBL" id="GAA4389799.1"/>
    </source>
</evidence>
<organism evidence="24 25">
    <name type="scientific">Brevibacterium pityocampae</name>
    <dbReference type="NCBI Taxonomy" id="506594"/>
    <lineage>
        <taxon>Bacteria</taxon>
        <taxon>Bacillati</taxon>
        <taxon>Actinomycetota</taxon>
        <taxon>Actinomycetes</taxon>
        <taxon>Micrococcales</taxon>
        <taxon>Brevibacteriaceae</taxon>
        <taxon>Brevibacterium</taxon>
    </lineage>
</organism>
<evidence type="ECO:0000256" key="7">
    <source>
        <dbReference type="ARBA" id="ARBA00022692"/>
    </source>
</evidence>
<evidence type="ECO:0000256" key="4">
    <source>
        <dbReference type="ARBA" id="ARBA00022618"/>
    </source>
</evidence>
<proteinExistence type="inferred from homology"/>
<evidence type="ECO:0000256" key="11">
    <source>
        <dbReference type="ARBA" id="ARBA00023136"/>
    </source>
</evidence>
<evidence type="ECO:0000256" key="8">
    <source>
        <dbReference type="ARBA" id="ARBA00022960"/>
    </source>
</evidence>
<evidence type="ECO:0000256" key="22">
    <source>
        <dbReference type="SAM" id="MobiDB-lite"/>
    </source>
</evidence>
<dbReference type="Pfam" id="PF01098">
    <property type="entry name" value="FTSW_RODA_SPOVE"/>
    <property type="match status" value="1"/>
</dbReference>
<feature type="transmembrane region" description="Helical" evidence="23">
    <location>
        <begin position="229"/>
        <end position="248"/>
    </location>
</feature>
<comment type="similarity">
    <text evidence="16">Belongs to the SEDS family. FtsW subfamily.</text>
</comment>
<keyword evidence="12" id="KW-0131">Cell cycle</keyword>
<dbReference type="RefSeq" id="WP_295687465.1">
    <property type="nucleotide sequence ID" value="NZ_BAABGL010000008.1"/>
</dbReference>
<feature type="transmembrane region" description="Helical" evidence="23">
    <location>
        <begin position="46"/>
        <end position="68"/>
    </location>
</feature>
<keyword evidence="9" id="KW-0573">Peptidoglycan synthesis</keyword>
<feature type="transmembrane region" description="Helical" evidence="23">
    <location>
        <begin position="152"/>
        <end position="169"/>
    </location>
</feature>
<feature type="transmembrane region" description="Helical" evidence="23">
    <location>
        <begin position="350"/>
        <end position="374"/>
    </location>
</feature>
<feature type="transmembrane region" description="Helical" evidence="23">
    <location>
        <begin position="204"/>
        <end position="222"/>
    </location>
</feature>
<dbReference type="Proteomes" id="UP001500642">
    <property type="component" value="Unassembled WGS sequence"/>
</dbReference>
<evidence type="ECO:0000256" key="16">
    <source>
        <dbReference type="ARBA" id="ARBA00038053"/>
    </source>
</evidence>
<keyword evidence="5" id="KW-0328">Glycosyltransferase</keyword>
<dbReference type="InterPro" id="IPR013437">
    <property type="entry name" value="FtsW"/>
</dbReference>
<evidence type="ECO:0000256" key="23">
    <source>
        <dbReference type="SAM" id="Phobius"/>
    </source>
</evidence>
<feature type="region of interest" description="Disordered" evidence="22">
    <location>
        <begin position="1"/>
        <end position="20"/>
    </location>
</feature>
<comment type="function">
    <text evidence="21">Peptidoglycan polymerase that is essential for cell division.</text>
</comment>
<dbReference type="PANTHER" id="PTHR30474">
    <property type="entry name" value="CELL CYCLE PROTEIN"/>
    <property type="match status" value="1"/>
</dbReference>
<evidence type="ECO:0000256" key="13">
    <source>
        <dbReference type="ARBA" id="ARBA00023316"/>
    </source>
</evidence>
<feature type="transmembrane region" description="Helical" evidence="23">
    <location>
        <begin position="113"/>
        <end position="132"/>
    </location>
</feature>
<reference evidence="25" key="1">
    <citation type="journal article" date="2019" name="Int. J. Syst. Evol. Microbiol.">
        <title>The Global Catalogue of Microorganisms (GCM) 10K type strain sequencing project: providing services to taxonomists for standard genome sequencing and annotation.</title>
        <authorList>
            <consortium name="The Broad Institute Genomics Platform"/>
            <consortium name="The Broad Institute Genome Sequencing Center for Infectious Disease"/>
            <person name="Wu L."/>
            <person name="Ma J."/>
        </authorList>
    </citation>
    <scope>NUCLEOTIDE SEQUENCE [LARGE SCALE GENOMIC DNA]</scope>
    <source>
        <strain evidence="25">JCM 17808</strain>
    </source>
</reference>
<evidence type="ECO:0000256" key="3">
    <source>
        <dbReference type="ARBA" id="ARBA00022475"/>
    </source>
</evidence>
<keyword evidence="11 23" id="KW-0472">Membrane</keyword>
<feature type="transmembrane region" description="Helical" evidence="23">
    <location>
        <begin position="380"/>
        <end position="402"/>
    </location>
</feature>
<evidence type="ECO:0000256" key="12">
    <source>
        <dbReference type="ARBA" id="ARBA00023306"/>
    </source>
</evidence>
<gene>
    <name evidence="24" type="primary">ftsW</name>
    <name evidence="24" type="ORF">GCM10023167_15800</name>
</gene>
<evidence type="ECO:0000256" key="20">
    <source>
        <dbReference type="ARBA" id="ARBA00049902"/>
    </source>
</evidence>
<dbReference type="NCBIfam" id="TIGR02614">
    <property type="entry name" value="ftsW"/>
    <property type="match status" value="1"/>
</dbReference>
<feature type="transmembrane region" description="Helical" evidence="23">
    <location>
        <begin position="181"/>
        <end position="198"/>
    </location>
</feature>
<evidence type="ECO:0000256" key="10">
    <source>
        <dbReference type="ARBA" id="ARBA00022989"/>
    </source>
</evidence>
<dbReference type="EC" id="2.4.99.28" evidence="19"/>
<evidence type="ECO:0000256" key="5">
    <source>
        <dbReference type="ARBA" id="ARBA00022676"/>
    </source>
</evidence>
<evidence type="ECO:0000256" key="18">
    <source>
        <dbReference type="ARBA" id="ARBA00041418"/>
    </source>
</evidence>
<feature type="transmembrane region" description="Helical" evidence="23">
    <location>
        <begin position="314"/>
        <end position="338"/>
    </location>
</feature>
<comment type="subcellular location">
    <subcellularLocation>
        <location evidence="1">Cell membrane</location>
        <topology evidence="1">Multi-pass membrane protein</topology>
    </subcellularLocation>
</comment>
<sequence length="434" mass="45764">MSSPGRTAPRTGSAQARSTRPQDFLRGDTGVLAVLRRIHDLPVTSYYLVLAATLALTGIGLVMVLSASSITSYAAGEGSSFSVVGRQAAFAVVGLLCMLGLSFVPLRGWRMIAPLAIIVGIALQVLPFIPGLGRTVNGSTSWVSIGGIQGQPAEFVKAALALWLGVFLANKAHRLRSLKEMLPAVLVLMTVLGFILYGRDLGTGLIIMGLALGALFVGGVPWRHFLGALAMIGAVVALMVVTSANRMARVRAMLTGSDSAEMDPLGQHWQSNHGLYALASGGWFGVGLGASREKWSWLPEAHNDFIFAIIGEELGLLGSVVVLLLFAALGYGLVRIIMRSRDRFVQTSTAAVFMWIVGQAVVNIGVVAGVLPVIGVPLPLVSYGGSALLATLIAIGMVLSFARAEEGAREAMRAQSNRVRSSLAVLARRPARQK</sequence>
<evidence type="ECO:0000256" key="14">
    <source>
        <dbReference type="ARBA" id="ARBA00032370"/>
    </source>
</evidence>
<dbReference type="PROSITE" id="PS00428">
    <property type="entry name" value="FTSW_RODA_SPOVE"/>
    <property type="match status" value="1"/>
</dbReference>
<evidence type="ECO:0000256" key="15">
    <source>
        <dbReference type="ARBA" id="ARBA00033270"/>
    </source>
</evidence>
<evidence type="ECO:0000256" key="19">
    <source>
        <dbReference type="ARBA" id="ARBA00044770"/>
    </source>
</evidence>
<keyword evidence="4" id="KW-0132">Cell division</keyword>
<name>A0ABP8JF54_9MICO</name>
<dbReference type="InterPro" id="IPR001182">
    <property type="entry name" value="FtsW/RodA"/>
</dbReference>
<evidence type="ECO:0000256" key="2">
    <source>
        <dbReference type="ARBA" id="ARBA00004752"/>
    </source>
</evidence>
<keyword evidence="25" id="KW-1185">Reference proteome</keyword>
<evidence type="ECO:0000256" key="21">
    <source>
        <dbReference type="ARBA" id="ARBA00049966"/>
    </source>
</evidence>
<dbReference type="PANTHER" id="PTHR30474:SF2">
    <property type="entry name" value="PEPTIDOGLYCAN GLYCOSYLTRANSFERASE FTSW-RELATED"/>
    <property type="match status" value="1"/>
</dbReference>
<accession>A0ABP8JF54</accession>
<evidence type="ECO:0000256" key="6">
    <source>
        <dbReference type="ARBA" id="ARBA00022679"/>
    </source>
</evidence>
<evidence type="ECO:0000313" key="25">
    <source>
        <dbReference type="Proteomes" id="UP001500642"/>
    </source>
</evidence>
<comment type="caution">
    <text evidence="24">The sequence shown here is derived from an EMBL/GenBank/DDBJ whole genome shotgun (WGS) entry which is preliminary data.</text>
</comment>